<protein>
    <submittedName>
        <fullName evidence="4">ABC transporter, glutamate substrate-binding protein</fullName>
    </submittedName>
</protein>
<organism evidence="4 5">
    <name type="scientific">Bifidobacterium magnum</name>
    <dbReference type="NCBI Taxonomy" id="1692"/>
    <lineage>
        <taxon>Bacteria</taxon>
        <taxon>Bacillati</taxon>
        <taxon>Actinomycetota</taxon>
        <taxon>Actinomycetes</taxon>
        <taxon>Bifidobacteriales</taxon>
        <taxon>Bifidobacteriaceae</taxon>
        <taxon>Bifidobacterium</taxon>
    </lineage>
</organism>
<feature type="compositionally biased region" description="Basic residues" evidence="1">
    <location>
        <begin position="146"/>
        <end position="178"/>
    </location>
</feature>
<dbReference type="STRING" id="1692.BMAGN_1497"/>
<feature type="domain" description="Solute-binding protein family 3/N-terminal" evidence="3">
    <location>
        <begin position="42"/>
        <end position="153"/>
    </location>
</feature>
<accession>A0A087B6D6</accession>
<evidence type="ECO:0000256" key="1">
    <source>
        <dbReference type="SAM" id="MobiDB-lite"/>
    </source>
</evidence>
<evidence type="ECO:0000256" key="2">
    <source>
        <dbReference type="SAM" id="SignalP"/>
    </source>
</evidence>
<dbReference type="AlphaFoldDB" id="A0A087B6D6"/>
<comment type="caution">
    <text evidence="4">The sequence shown here is derived from an EMBL/GenBank/DDBJ whole genome shotgun (WGS) entry which is preliminary data.</text>
</comment>
<feature type="compositionally biased region" description="Basic residues" evidence="1">
    <location>
        <begin position="192"/>
        <end position="205"/>
    </location>
</feature>
<evidence type="ECO:0000259" key="3">
    <source>
        <dbReference type="Pfam" id="PF00497"/>
    </source>
</evidence>
<keyword evidence="5" id="KW-1185">Reference proteome</keyword>
<dbReference type="PROSITE" id="PS51257">
    <property type="entry name" value="PROKAR_LIPOPROTEIN"/>
    <property type="match status" value="1"/>
</dbReference>
<dbReference type="EMBL" id="JGZB01000013">
    <property type="protein sequence ID" value="KFI66586.1"/>
    <property type="molecule type" value="Genomic_DNA"/>
</dbReference>
<evidence type="ECO:0000313" key="4">
    <source>
        <dbReference type="EMBL" id="KFI66586.1"/>
    </source>
</evidence>
<dbReference type="InterPro" id="IPR001638">
    <property type="entry name" value="Solute-binding_3/MltF_N"/>
</dbReference>
<reference evidence="4 5" key="1">
    <citation type="submission" date="2014-03" db="EMBL/GenBank/DDBJ databases">
        <title>Genomics of Bifidobacteria.</title>
        <authorList>
            <person name="Ventura M."/>
            <person name="Milani C."/>
            <person name="Lugli G.A."/>
        </authorList>
    </citation>
    <scope>NUCLEOTIDE SEQUENCE [LARGE SCALE GENOMIC DNA]</scope>
    <source>
        <strain evidence="4 5">LMG 11591</strain>
    </source>
</reference>
<feature type="chain" id="PRO_5001818776" evidence="2">
    <location>
        <begin position="25"/>
        <end position="319"/>
    </location>
</feature>
<dbReference type="Gene3D" id="3.40.190.10">
    <property type="entry name" value="Periplasmic binding protein-like II"/>
    <property type="match status" value="1"/>
</dbReference>
<dbReference type="eggNOG" id="COG0834">
    <property type="taxonomic scope" value="Bacteria"/>
</dbReference>
<proteinExistence type="predicted"/>
<gene>
    <name evidence="4" type="ORF">BMAGN_1497</name>
</gene>
<name>A0A087B6D6_9BIFI</name>
<keyword evidence="2" id="KW-0732">Signal</keyword>
<dbReference type="Pfam" id="PF00497">
    <property type="entry name" value="SBP_bac_3"/>
    <property type="match status" value="1"/>
</dbReference>
<feature type="signal peptide" evidence="2">
    <location>
        <begin position="1"/>
        <end position="24"/>
    </location>
</feature>
<sequence length="319" mass="34439">MTRARRTRSILALLCALGTLGAGGCGTSISVVTQGQPDGPVIKIGVPVDEPSMGWLHNNTHQGFDVDVANYVADYLGYGEHQIEYVAANAASAGRLLADGAIEMAFVAMPVNPGNDGPLFAGPYLASANGVMVRDDERDTTGSPRLSRRQNRMHRPRHRRPGGARRRGQRRARARRAGIRPVRFRAADRRGGRGRGRPAHPRRPGRGNGARIRARGGRLVRRPVVRRGRGERFDDARRAGRRRVAPNGQGRLLGRGGTRLGSVWRLPGGPGAVRKAHAIRDGSGPGLTAVARRGRGHILVAQMDRPGGTVRWTADNRAL</sequence>
<feature type="region of interest" description="Disordered" evidence="1">
    <location>
        <begin position="132"/>
        <end position="218"/>
    </location>
</feature>
<dbReference type="SUPFAM" id="SSF53850">
    <property type="entry name" value="Periplasmic binding protein-like II"/>
    <property type="match status" value="1"/>
</dbReference>
<dbReference type="Proteomes" id="UP000029052">
    <property type="component" value="Unassembled WGS sequence"/>
</dbReference>
<evidence type="ECO:0000313" key="5">
    <source>
        <dbReference type="Proteomes" id="UP000029052"/>
    </source>
</evidence>